<proteinExistence type="predicted"/>
<name>A0A411YAT2_9ACTN</name>
<evidence type="ECO:0000256" key="1">
    <source>
        <dbReference type="SAM" id="Phobius"/>
    </source>
</evidence>
<gene>
    <name evidence="2" type="ORF">ER308_01105</name>
</gene>
<dbReference type="EMBL" id="CP036402">
    <property type="protein sequence ID" value="QBI18305.1"/>
    <property type="molecule type" value="Genomic_DNA"/>
</dbReference>
<keyword evidence="1" id="KW-0812">Transmembrane</keyword>
<feature type="transmembrane region" description="Helical" evidence="1">
    <location>
        <begin position="21"/>
        <end position="38"/>
    </location>
</feature>
<evidence type="ECO:0000313" key="3">
    <source>
        <dbReference type="Proteomes" id="UP000291469"/>
    </source>
</evidence>
<dbReference type="RefSeq" id="WP_131153303.1">
    <property type="nucleotide sequence ID" value="NZ_CP036402.1"/>
</dbReference>
<keyword evidence="1" id="KW-0472">Membrane</keyword>
<sequence length="76" mass="8050">MARVKQDDANRRPRRVSKRRAVAVFAFIVLVLLAYAFWGDNLPWSDGGAGVVGATIAGARGLGERAAGVLPASPRC</sequence>
<organism evidence="2 3">
    <name type="scientific">Egibacter rhizosphaerae</name>
    <dbReference type="NCBI Taxonomy" id="1670831"/>
    <lineage>
        <taxon>Bacteria</taxon>
        <taxon>Bacillati</taxon>
        <taxon>Actinomycetota</taxon>
        <taxon>Nitriliruptoria</taxon>
        <taxon>Egibacterales</taxon>
        <taxon>Egibacteraceae</taxon>
        <taxon>Egibacter</taxon>
    </lineage>
</organism>
<evidence type="ECO:0000313" key="2">
    <source>
        <dbReference type="EMBL" id="QBI18305.1"/>
    </source>
</evidence>
<dbReference type="AlphaFoldDB" id="A0A411YAT2"/>
<keyword evidence="1" id="KW-1133">Transmembrane helix</keyword>
<accession>A0A411YAT2</accession>
<protein>
    <submittedName>
        <fullName evidence="2">Uncharacterized protein</fullName>
    </submittedName>
</protein>
<keyword evidence="3" id="KW-1185">Reference proteome</keyword>
<dbReference type="Proteomes" id="UP000291469">
    <property type="component" value="Chromosome"/>
</dbReference>
<reference evidence="2 3" key="1">
    <citation type="submission" date="2019-01" db="EMBL/GenBank/DDBJ databases">
        <title>Egibacter rhizosphaerae EGI 80759T.</title>
        <authorList>
            <person name="Chen D.-D."/>
            <person name="Tian Y."/>
            <person name="Jiao J.-Y."/>
            <person name="Zhang X.-T."/>
            <person name="Zhang Y.-G."/>
            <person name="Zhang Y."/>
            <person name="Xiao M."/>
            <person name="Shu W.-S."/>
            <person name="Li W.-J."/>
        </authorList>
    </citation>
    <scope>NUCLEOTIDE SEQUENCE [LARGE SCALE GENOMIC DNA]</scope>
    <source>
        <strain evidence="2 3">EGI 80759</strain>
    </source>
</reference>
<dbReference type="KEGG" id="erz:ER308_01105"/>